<dbReference type="AlphaFoldDB" id="A0A3M7D4A9"/>
<gene>
    <name evidence="2" type="ORF">D0865_02245</name>
</gene>
<feature type="compositionally biased region" description="Polar residues" evidence="1">
    <location>
        <begin position="15"/>
        <end position="26"/>
    </location>
</feature>
<proteinExistence type="predicted"/>
<protein>
    <submittedName>
        <fullName evidence="2">Uncharacterized protein</fullName>
    </submittedName>
</protein>
<sequence length="84" mass="9450">MSQSCRGLAEDDSRYSSPQHRPTSNLGRCDRLLPYSSIGSHASHDGAPHERRPGYDDRLAARQIHEYVPEVAPRTAFRRVSVAF</sequence>
<feature type="region of interest" description="Disordered" evidence="1">
    <location>
        <begin position="1"/>
        <end position="30"/>
    </location>
</feature>
<dbReference type="EMBL" id="QWIN01000107">
    <property type="protein sequence ID" value="RMY59124.1"/>
    <property type="molecule type" value="Genomic_DNA"/>
</dbReference>
<evidence type="ECO:0000313" key="2">
    <source>
        <dbReference type="EMBL" id="RMY59124.1"/>
    </source>
</evidence>
<organism evidence="2 3">
    <name type="scientific">Hortaea werneckii</name>
    <name type="common">Black yeast</name>
    <name type="synonym">Cladosporium werneckii</name>
    <dbReference type="NCBI Taxonomy" id="91943"/>
    <lineage>
        <taxon>Eukaryota</taxon>
        <taxon>Fungi</taxon>
        <taxon>Dikarya</taxon>
        <taxon>Ascomycota</taxon>
        <taxon>Pezizomycotina</taxon>
        <taxon>Dothideomycetes</taxon>
        <taxon>Dothideomycetidae</taxon>
        <taxon>Mycosphaerellales</taxon>
        <taxon>Teratosphaeriaceae</taxon>
        <taxon>Hortaea</taxon>
    </lineage>
</organism>
<evidence type="ECO:0000313" key="3">
    <source>
        <dbReference type="Proteomes" id="UP000270230"/>
    </source>
</evidence>
<name>A0A3M7D4A9_HORWE</name>
<accession>A0A3M7D4A9</accession>
<dbReference type="Proteomes" id="UP000270230">
    <property type="component" value="Unassembled WGS sequence"/>
</dbReference>
<comment type="caution">
    <text evidence="2">The sequence shown here is derived from an EMBL/GenBank/DDBJ whole genome shotgun (WGS) entry which is preliminary data.</text>
</comment>
<evidence type="ECO:0000256" key="1">
    <source>
        <dbReference type="SAM" id="MobiDB-lite"/>
    </source>
</evidence>
<reference evidence="2 3" key="1">
    <citation type="journal article" date="2018" name="BMC Genomics">
        <title>Genomic evidence for intraspecific hybridization in a clonal and extremely halotolerant yeast.</title>
        <authorList>
            <person name="Gostincar C."/>
            <person name="Stajich J.E."/>
            <person name="Zupancic J."/>
            <person name="Zalar P."/>
            <person name="Gunde-Cimerman N."/>
        </authorList>
    </citation>
    <scope>NUCLEOTIDE SEQUENCE [LARGE SCALE GENOMIC DNA]</scope>
    <source>
        <strain evidence="2 3">EXF-151</strain>
    </source>
</reference>